<organism evidence="1">
    <name type="scientific">Anguilla anguilla</name>
    <name type="common">European freshwater eel</name>
    <name type="synonym">Muraena anguilla</name>
    <dbReference type="NCBI Taxonomy" id="7936"/>
    <lineage>
        <taxon>Eukaryota</taxon>
        <taxon>Metazoa</taxon>
        <taxon>Chordata</taxon>
        <taxon>Craniata</taxon>
        <taxon>Vertebrata</taxon>
        <taxon>Euteleostomi</taxon>
        <taxon>Actinopterygii</taxon>
        <taxon>Neopterygii</taxon>
        <taxon>Teleostei</taxon>
        <taxon>Anguilliformes</taxon>
        <taxon>Anguillidae</taxon>
        <taxon>Anguilla</taxon>
    </lineage>
</organism>
<sequence>MITLTCCVEEEQEPFSLNKRDFIVSSHVMK</sequence>
<reference evidence="1" key="2">
    <citation type="journal article" date="2015" name="Fish Shellfish Immunol.">
        <title>Early steps in the European eel (Anguilla anguilla)-Vibrio vulnificus interaction in the gills: Role of the RtxA13 toxin.</title>
        <authorList>
            <person name="Callol A."/>
            <person name="Pajuelo D."/>
            <person name="Ebbesson L."/>
            <person name="Teles M."/>
            <person name="MacKenzie S."/>
            <person name="Amaro C."/>
        </authorList>
    </citation>
    <scope>NUCLEOTIDE SEQUENCE</scope>
</reference>
<evidence type="ECO:0000313" key="1">
    <source>
        <dbReference type="EMBL" id="JAH68478.1"/>
    </source>
</evidence>
<accession>A0A0E9UU34</accession>
<dbReference type="EMBL" id="GBXM01040099">
    <property type="protein sequence ID" value="JAH68478.1"/>
    <property type="molecule type" value="Transcribed_RNA"/>
</dbReference>
<name>A0A0E9UU34_ANGAN</name>
<protein>
    <submittedName>
        <fullName evidence="1">Uncharacterized protein</fullName>
    </submittedName>
</protein>
<dbReference type="EMBL" id="GBXM01028616">
    <property type="protein sequence ID" value="JAH79961.1"/>
    <property type="molecule type" value="Transcribed_RNA"/>
</dbReference>
<reference evidence="1" key="1">
    <citation type="submission" date="2014-11" db="EMBL/GenBank/DDBJ databases">
        <authorList>
            <person name="Amaro Gonzalez C."/>
        </authorList>
    </citation>
    <scope>NUCLEOTIDE SEQUENCE</scope>
</reference>
<dbReference type="AlphaFoldDB" id="A0A0E9UU34"/>
<proteinExistence type="predicted"/>